<evidence type="ECO:0000313" key="1">
    <source>
        <dbReference type="EMBL" id="MBP2450160.1"/>
    </source>
</evidence>
<comment type="caution">
    <text evidence="1">The sequence shown here is derived from an EMBL/GenBank/DDBJ whole genome shotgun (WGS) entry which is preliminary data.</text>
</comment>
<evidence type="ECO:0000313" key="2">
    <source>
        <dbReference type="Proteomes" id="UP000694460"/>
    </source>
</evidence>
<gene>
    <name evidence="1" type="ORF">JOF57_000045</name>
</gene>
<evidence type="ECO:0008006" key="3">
    <source>
        <dbReference type="Google" id="ProtNLM"/>
    </source>
</evidence>
<dbReference type="EMBL" id="JAGIOP010000001">
    <property type="protein sequence ID" value="MBP2450160.1"/>
    <property type="molecule type" value="Genomic_DNA"/>
</dbReference>
<sequence>MGASVVVVGGVVVGWVNPSPVVVVGSEYAVVVVAAVVDGSGTVPVVGVCVVVGSVWVSLLQATANTAAAVIAASPMARPTVVDPRFITASHQCLYDGGKFGDVAREYRATRN</sequence>
<organism evidence="1 2">
    <name type="scientific">Mycolicibacterium lutetiense</name>
    <dbReference type="NCBI Taxonomy" id="1641992"/>
    <lineage>
        <taxon>Bacteria</taxon>
        <taxon>Bacillati</taxon>
        <taxon>Actinomycetota</taxon>
        <taxon>Actinomycetes</taxon>
        <taxon>Mycobacteriales</taxon>
        <taxon>Mycobacteriaceae</taxon>
        <taxon>Mycolicibacterium</taxon>
    </lineage>
</organism>
<proteinExistence type="predicted"/>
<accession>A0ABS4ZL66</accession>
<dbReference type="Proteomes" id="UP000694460">
    <property type="component" value="Unassembled WGS sequence"/>
</dbReference>
<dbReference type="RefSeq" id="WP_209912514.1">
    <property type="nucleotide sequence ID" value="NZ_JAGIOP010000001.1"/>
</dbReference>
<reference evidence="1 2" key="1">
    <citation type="submission" date="2021-03" db="EMBL/GenBank/DDBJ databases">
        <title>Sequencing the genomes of 1000 actinobacteria strains.</title>
        <authorList>
            <person name="Klenk H.-P."/>
        </authorList>
    </citation>
    <scope>NUCLEOTIDE SEQUENCE [LARGE SCALE GENOMIC DNA]</scope>
    <source>
        <strain evidence="1 2">DSM 46713</strain>
    </source>
</reference>
<keyword evidence="2" id="KW-1185">Reference proteome</keyword>
<name>A0ABS4ZL66_9MYCO</name>
<protein>
    <recommendedName>
        <fullName evidence="3">Secreted protein</fullName>
    </recommendedName>
</protein>